<proteinExistence type="predicted"/>
<gene>
    <name evidence="2" type="ORF">U9M48_044378</name>
</gene>
<keyword evidence="3" id="KW-1185">Reference proteome</keyword>
<evidence type="ECO:0000256" key="1">
    <source>
        <dbReference type="SAM" id="MobiDB-lite"/>
    </source>
</evidence>
<dbReference type="Proteomes" id="UP001341281">
    <property type="component" value="Chromosome 10"/>
</dbReference>
<dbReference type="EMBL" id="CP144754">
    <property type="protein sequence ID" value="WVZ99016.1"/>
    <property type="molecule type" value="Genomic_DNA"/>
</dbReference>
<sequence>MPKPWAVSAASLPQDREQRRTPAFSSPVLPFPQQRALFPPSLARVATGDDWATATATVLGQALLGRALRRRLPPTQEFLYTRDVQGLRFLT</sequence>
<name>A0AAQ3UVI6_PASNO</name>
<dbReference type="AlphaFoldDB" id="A0AAQ3UVI6"/>
<protein>
    <submittedName>
        <fullName evidence="2">Uncharacterized protein</fullName>
    </submittedName>
</protein>
<organism evidence="2 3">
    <name type="scientific">Paspalum notatum var. saurae</name>
    <dbReference type="NCBI Taxonomy" id="547442"/>
    <lineage>
        <taxon>Eukaryota</taxon>
        <taxon>Viridiplantae</taxon>
        <taxon>Streptophyta</taxon>
        <taxon>Embryophyta</taxon>
        <taxon>Tracheophyta</taxon>
        <taxon>Spermatophyta</taxon>
        <taxon>Magnoliopsida</taxon>
        <taxon>Liliopsida</taxon>
        <taxon>Poales</taxon>
        <taxon>Poaceae</taxon>
        <taxon>PACMAD clade</taxon>
        <taxon>Panicoideae</taxon>
        <taxon>Andropogonodae</taxon>
        <taxon>Paspaleae</taxon>
        <taxon>Paspalinae</taxon>
        <taxon>Paspalum</taxon>
    </lineage>
</organism>
<evidence type="ECO:0000313" key="3">
    <source>
        <dbReference type="Proteomes" id="UP001341281"/>
    </source>
</evidence>
<accession>A0AAQ3UVI6</accession>
<evidence type="ECO:0000313" key="2">
    <source>
        <dbReference type="EMBL" id="WVZ99016.1"/>
    </source>
</evidence>
<feature type="region of interest" description="Disordered" evidence="1">
    <location>
        <begin position="1"/>
        <end position="28"/>
    </location>
</feature>
<reference evidence="2 3" key="1">
    <citation type="submission" date="2024-02" db="EMBL/GenBank/DDBJ databases">
        <title>High-quality chromosome-scale genome assembly of Pensacola bahiagrass (Paspalum notatum Flugge var. saurae).</title>
        <authorList>
            <person name="Vega J.M."/>
            <person name="Podio M."/>
            <person name="Orjuela J."/>
            <person name="Siena L.A."/>
            <person name="Pessino S.C."/>
            <person name="Combes M.C."/>
            <person name="Mariac C."/>
            <person name="Albertini E."/>
            <person name="Pupilli F."/>
            <person name="Ortiz J.P.A."/>
            <person name="Leblanc O."/>
        </authorList>
    </citation>
    <scope>NUCLEOTIDE SEQUENCE [LARGE SCALE GENOMIC DNA]</scope>
    <source>
        <strain evidence="2">R1</strain>
        <tissue evidence="2">Leaf</tissue>
    </source>
</reference>